<evidence type="ECO:0000313" key="2">
    <source>
        <dbReference type="Proteomes" id="UP000596351"/>
    </source>
</evidence>
<gene>
    <name evidence="1" type="ORF">D4A92_17785</name>
</gene>
<dbReference type="CDD" id="cd10035">
    <property type="entry name" value="UDG_like"/>
    <property type="match status" value="1"/>
</dbReference>
<name>A0ABX7EY49_9HYPH</name>
<organism evidence="1 2">
    <name type="scientific">Rhizobium rosettiformans</name>
    <dbReference type="NCBI Taxonomy" id="1368430"/>
    <lineage>
        <taxon>Bacteria</taxon>
        <taxon>Pseudomonadati</taxon>
        <taxon>Pseudomonadota</taxon>
        <taxon>Alphaproteobacteria</taxon>
        <taxon>Hyphomicrobiales</taxon>
        <taxon>Rhizobiaceae</taxon>
        <taxon>Rhizobium/Agrobacterium group</taxon>
        <taxon>Rhizobium</taxon>
    </lineage>
</organism>
<accession>A0ABX7EY49</accession>
<dbReference type="Gene3D" id="3.40.470.10">
    <property type="entry name" value="Uracil-DNA glycosylase-like domain"/>
    <property type="match status" value="1"/>
</dbReference>
<evidence type="ECO:0000313" key="1">
    <source>
        <dbReference type="EMBL" id="QRF53158.1"/>
    </source>
</evidence>
<reference evidence="1 2" key="1">
    <citation type="submission" date="2018-09" db="EMBL/GenBank/DDBJ databases">
        <title>Rhizobium sp. MAE2-X.</title>
        <authorList>
            <person name="Lee Y."/>
            <person name="Jeon C.O."/>
        </authorList>
    </citation>
    <scope>NUCLEOTIDE SEQUENCE [LARGE SCALE GENOMIC DNA]</scope>
    <source>
        <strain evidence="1 2">MAE2-X</strain>
    </source>
</reference>
<dbReference type="InterPro" id="IPR036895">
    <property type="entry name" value="Uracil-DNA_glycosylase-like_sf"/>
</dbReference>
<keyword evidence="2" id="KW-1185">Reference proteome</keyword>
<dbReference type="Proteomes" id="UP000596351">
    <property type="component" value="Chromosome"/>
</dbReference>
<dbReference type="EMBL" id="CP032405">
    <property type="protein sequence ID" value="QRF53158.1"/>
    <property type="molecule type" value="Genomic_DNA"/>
</dbReference>
<dbReference type="SUPFAM" id="SSF52141">
    <property type="entry name" value="Uracil-DNA glycosylase-like"/>
    <property type="match status" value="1"/>
</dbReference>
<proteinExistence type="predicted"/>
<sequence length="224" mass="25429">MARSLAIEGFIERLADVRFDNCFNPYADRCATYDVEFAPEIRRENLYSILKVLTSMSTVDLWVGRDLGYRGGRRTGIALTDERSLSLYADHLGLSELHRATIGEPVKERTAANIFRIISSVNVSILTWNVFPFHPFERGNSFSNRQHTKQEAVTGFSFLEEIADIVNVRNIVAIGNDAALWAERLGRTTHRVRHPSYGGQTEFLEQMHGLYGISSLDQEQLTLF</sequence>
<protein>
    <submittedName>
        <fullName evidence="1">Uracil-DNA glycosylase</fullName>
    </submittedName>
</protein>
<dbReference type="RefSeq" id="WP_203016261.1">
    <property type="nucleotide sequence ID" value="NZ_CP032405.1"/>
</dbReference>